<dbReference type="AlphaFoldDB" id="A0A2X0M083"/>
<accession>A0A2X0M083</accession>
<name>A0A2X0M083_9BASI</name>
<keyword evidence="3" id="KW-1185">Reference proteome</keyword>
<dbReference type="OrthoDB" id="262547at2759"/>
<dbReference type="Pfam" id="PF11735">
    <property type="entry name" value="CAP59_mtransfer"/>
    <property type="match status" value="1"/>
</dbReference>
<sequence length="626" mass="70525">MPGLEKDEEQGHGLHDAGVDPELGMTPGPIPTPTTTTASTTPPPSSNKRSFGWGVSSRPASGATSILPQARSPTRSSFPGSRLSWFDGPGRKSFKARFLLVCTAAWVLWQLVVGIPDSASRRARTRAITKRALIGFESIERRTQVLPKDIAGERTWWPIEDLLEHSLLAKHPSPNCNLNIYQKDRYAPLLSRYRYRGPHFYHNNTDWTVVPHYLPRKKITYFIAINLINSDYVLPALIRVFYTVLSALGPSRFHVSIYENGSTDTTPAQLYLFAMVLDRLGAGYTIHSDAAKAGFPAGARIKSLANLRNKALQPLLDAPKGTFDRVLFINDVHLCESDLFELMLQHEVQDADMSCGMDYKSLEIKEFAPNYPVIFYDVWVARDMLGLPFYNISYPSGAWDLPGGARPMPLSPDRFRLYDLQPVQVFSCWNGVTIIDADLFVNPRHALRFRDDGDTDRQSECYLFCSDLWKTTYSPFSSDGDPQDGGRGARIQVVPRTVATYQHYEYGQVRQDKNTTAFEQEGWLRDKNNLDELIEWKRYPPRLINTYEYAVWSNMNVCMSVLLQHVVTFSAAPTPFHEKNGLLSTPSPRRISILLQKTTASDPGSDGRSTSLSAPERRLSFIEGTI</sequence>
<dbReference type="Proteomes" id="UP000249723">
    <property type="component" value="Unassembled WGS sequence"/>
</dbReference>
<evidence type="ECO:0000313" key="2">
    <source>
        <dbReference type="EMBL" id="SCZ87560.1"/>
    </source>
</evidence>
<feature type="region of interest" description="Disordered" evidence="1">
    <location>
        <begin position="1"/>
        <end position="82"/>
    </location>
</feature>
<organism evidence="2 3">
    <name type="scientific">Microbotryum saponariae</name>
    <dbReference type="NCBI Taxonomy" id="289078"/>
    <lineage>
        <taxon>Eukaryota</taxon>
        <taxon>Fungi</taxon>
        <taxon>Dikarya</taxon>
        <taxon>Basidiomycota</taxon>
        <taxon>Pucciniomycotina</taxon>
        <taxon>Microbotryomycetes</taxon>
        <taxon>Microbotryales</taxon>
        <taxon>Microbotryaceae</taxon>
        <taxon>Microbotryum</taxon>
    </lineage>
</organism>
<reference evidence="3" key="1">
    <citation type="submission" date="2016-10" db="EMBL/GenBank/DDBJ databases">
        <authorList>
            <person name="Jeantristanb JTB J.-T."/>
            <person name="Ricardo R."/>
        </authorList>
    </citation>
    <scope>NUCLEOTIDE SEQUENCE [LARGE SCALE GENOMIC DNA]</scope>
</reference>
<feature type="compositionally biased region" description="Basic and acidic residues" evidence="1">
    <location>
        <begin position="9"/>
        <end position="18"/>
    </location>
</feature>
<feature type="compositionally biased region" description="Polar residues" evidence="1">
    <location>
        <begin position="58"/>
        <end position="79"/>
    </location>
</feature>
<dbReference type="PANTHER" id="PTHR34144">
    <property type="entry name" value="CHROMOSOME 8, WHOLE GENOME SHOTGUN SEQUENCE"/>
    <property type="match status" value="1"/>
</dbReference>
<dbReference type="PANTHER" id="PTHR34144:SF5">
    <property type="entry name" value="ALPHA-1,3-MANNOSYLTRANSFERASE CMT1"/>
    <property type="match status" value="1"/>
</dbReference>
<evidence type="ECO:0000313" key="3">
    <source>
        <dbReference type="Proteomes" id="UP000249723"/>
    </source>
</evidence>
<gene>
    <name evidence="2" type="ORF">BZ3500_MVSOF-1268-A1-R1_CHR2-2G05026</name>
</gene>
<protein>
    <submittedName>
        <fullName evidence="2">BZ3500_MvSof-1268-A1-R1_Chr2-2g05026 protein</fullName>
    </submittedName>
</protein>
<dbReference type="InterPro" id="IPR021047">
    <property type="entry name" value="Mannosyltransferase_CMT1"/>
</dbReference>
<evidence type="ECO:0000256" key="1">
    <source>
        <dbReference type="SAM" id="MobiDB-lite"/>
    </source>
</evidence>
<dbReference type="EMBL" id="FMWP01000010">
    <property type="protein sequence ID" value="SCZ87560.1"/>
    <property type="molecule type" value="Genomic_DNA"/>
</dbReference>
<proteinExistence type="predicted"/>